<dbReference type="AlphaFoldDB" id="A0A7U2ICC8"/>
<feature type="signal peptide" evidence="1">
    <location>
        <begin position="1"/>
        <end position="19"/>
    </location>
</feature>
<keyword evidence="1" id="KW-0732">Signal</keyword>
<evidence type="ECO:0000256" key="1">
    <source>
        <dbReference type="SAM" id="SignalP"/>
    </source>
</evidence>
<protein>
    <submittedName>
        <fullName evidence="2">Uncharacterized protein</fullName>
    </submittedName>
</protein>
<reference evidence="3" key="1">
    <citation type="journal article" date="2021" name="BMC Genomics">
        <title>Chromosome-level genome assembly and manually-curated proteome of model necrotroph Parastagonospora nodorum Sn15 reveals a genome-wide trove of candidate effector homologs, and redundancy of virulence-related functions within an accessory chromosome.</title>
        <authorList>
            <person name="Bertazzoni S."/>
            <person name="Jones D.A.B."/>
            <person name="Phan H.T."/>
            <person name="Tan K.-C."/>
            <person name="Hane J.K."/>
        </authorList>
    </citation>
    <scope>NUCLEOTIDE SEQUENCE [LARGE SCALE GENOMIC DNA]</scope>
    <source>
        <strain evidence="3">SN15 / ATCC MYA-4574 / FGSC 10173)</strain>
    </source>
</reference>
<proteinExistence type="predicted"/>
<dbReference type="EMBL" id="CP069044">
    <property type="protein sequence ID" value="QRD07252.1"/>
    <property type="molecule type" value="Genomic_DNA"/>
</dbReference>
<dbReference type="VEuPathDB" id="FungiDB:JI435_447130"/>
<sequence>MQLSVMFYSFLLGIQFVYATPSDQDTRQIIPFNIALLNTNFCTERYSTSFPNNGTACQVLSQPAVGAFATTSLPSGCTILAYPNPTCTGTTFISVPRDTSCFSFGNKQKITSWKVSGTCPWFQS</sequence>
<dbReference type="Proteomes" id="UP000663193">
    <property type="component" value="Chromosome 22"/>
</dbReference>
<organism evidence="2 3">
    <name type="scientific">Phaeosphaeria nodorum (strain SN15 / ATCC MYA-4574 / FGSC 10173)</name>
    <name type="common">Glume blotch fungus</name>
    <name type="synonym">Parastagonospora nodorum</name>
    <dbReference type="NCBI Taxonomy" id="321614"/>
    <lineage>
        <taxon>Eukaryota</taxon>
        <taxon>Fungi</taxon>
        <taxon>Dikarya</taxon>
        <taxon>Ascomycota</taxon>
        <taxon>Pezizomycotina</taxon>
        <taxon>Dothideomycetes</taxon>
        <taxon>Pleosporomycetidae</taxon>
        <taxon>Pleosporales</taxon>
        <taxon>Pleosporineae</taxon>
        <taxon>Phaeosphaeriaceae</taxon>
        <taxon>Parastagonospora</taxon>
    </lineage>
</organism>
<evidence type="ECO:0000313" key="2">
    <source>
        <dbReference type="EMBL" id="QRD07252.1"/>
    </source>
</evidence>
<evidence type="ECO:0000313" key="3">
    <source>
        <dbReference type="Proteomes" id="UP000663193"/>
    </source>
</evidence>
<dbReference type="OrthoDB" id="3762105at2759"/>
<feature type="chain" id="PRO_5031272023" evidence="1">
    <location>
        <begin position="20"/>
        <end position="124"/>
    </location>
</feature>
<gene>
    <name evidence="2" type="ORF">JI435_447130</name>
</gene>
<accession>A0A7U2ICC8</accession>
<keyword evidence="3" id="KW-1185">Reference proteome</keyword>
<name>A0A7U2ICC8_PHANO</name>